<comment type="subcellular location">
    <subcellularLocation>
        <location evidence="1">Cell membrane</location>
        <topology evidence="1">Multi-pass membrane protein</topology>
    </subcellularLocation>
</comment>
<keyword evidence="7 13" id="KW-1005">Bacterial flagellum biogenesis</keyword>
<keyword evidence="15" id="KW-0282">Flagellum</keyword>
<dbReference type="InterPro" id="IPR029025">
    <property type="entry name" value="T3SS_substrate_exporter_C"/>
</dbReference>
<comment type="similarity">
    <text evidence="2 13">Belongs to the type III secretion exporter family.</text>
</comment>
<accession>A0ABV7WMX3</accession>
<dbReference type="RefSeq" id="WP_290281759.1">
    <property type="nucleotide sequence ID" value="NZ_JAUFQI010000001.1"/>
</dbReference>
<dbReference type="Proteomes" id="UP001595710">
    <property type="component" value="Unassembled WGS sequence"/>
</dbReference>
<dbReference type="InterPro" id="IPR006135">
    <property type="entry name" value="T3SS_substrate_exporter"/>
</dbReference>
<evidence type="ECO:0000256" key="6">
    <source>
        <dbReference type="ARBA" id="ARBA00022692"/>
    </source>
</evidence>
<keyword evidence="6 13" id="KW-0812">Transmembrane</keyword>
<dbReference type="SUPFAM" id="SSF160544">
    <property type="entry name" value="EscU C-terminal domain-like"/>
    <property type="match status" value="1"/>
</dbReference>
<feature type="region of interest" description="Disordered" evidence="14">
    <location>
        <begin position="1"/>
        <end position="30"/>
    </location>
</feature>
<dbReference type="Gene3D" id="3.40.1690.10">
    <property type="entry name" value="secretion proteins EscU"/>
    <property type="match status" value="1"/>
</dbReference>
<reference evidence="16" key="1">
    <citation type="journal article" date="2019" name="Int. J. Syst. Evol. Microbiol.">
        <title>The Global Catalogue of Microorganisms (GCM) 10K type strain sequencing project: providing services to taxonomists for standard genome sequencing and annotation.</title>
        <authorList>
            <consortium name="The Broad Institute Genomics Platform"/>
            <consortium name="The Broad Institute Genome Sequencing Center for Infectious Disease"/>
            <person name="Wu L."/>
            <person name="Ma J."/>
        </authorList>
    </citation>
    <scope>NUCLEOTIDE SEQUENCE [LARGE SCALE GENOMIC DNA]</scope>
    <source>
        <strain evidence="16">CECT 8288</strain>
    </source>
</reference>
<sequence>MAEEDPSQEKTEEPTPKKKEKAREEGDVTRSKELNTSGILLTAALCLLVFGPFIASSFLKVMAFCFSFDPRASWDTSIATDYLQVVIYEMAWAVSPMFAFLLLASIVAPISLGGWNFSTKAMAPKFSRMNPLSGLKRMFSMNSLVELGKGWGKVLVVGAAAVIVLIGLKNEFLSMVFQPTHQAIGHSAKVLAWSFLFICASTILIVLVDVPFQIHSHAKKLRMTMQEVKEEFKNTEGKPEVKAKVRQLQREMANRRMMSDVPDADVIITNPTHYAVALKYEPNAMPAPVLLAKGVDEVALKIREIGSEYKIPIVEMPALARSIFHHTKIGGEIPEGLYIAVAQVLAYIYQIDMWKKGQAAEPPRKPTTPVPEDLRRDD</sequence>
<protein>
    <recommendedName>
        <fullName evidence="3 13">Flagellar biosynthetic protein FlhB</fullName>
    </recommendedName>
</protein>
<feature type="compositionally biased region" description="Basic and acidic residues" evidence="14">
    <location>
        <begin position="7"/>
        <end position="30"/>
    </location>
</feature>
<evidence type="ECO:0000256" key="3">
    <source>
        <dbReference type="ARBA" id="ARBA00021622"/>
    </source>
</evidence>
<evidence type="ECO:0000256" key="9">
    <source>
        <dbReference type="ARBA" id="ARBA00022989"/>
    </source>
</evidence>
<comment type="caution">
    <text evidence="15">The sequence shown here is derived from an EMBL/GenBank/DDBJ whole genome shotgun (WGS) entry which is preliminary data.</text>
</comment>
<evidence type="ECO:0000256" key="8">
    <source>
        <dbReference type="ARBA" id="ARBA00022927"/>
    </source>
</evidence>
<organism evidence="15 16">
    <name type="scientific">Reinekea marina</name>
    <dbReference type="NCBI Taxonomy" id="1310421"/>
    <lineage>
        <taxon>Bacteria</taxon>
        <taxon>Pseudomonadati</taxon>
        <taxon>Pseudomonadota</taxon>
        <taxon>Gammaproteobacteria</taxon>
        <taxon>Oceanospirillales</taxon>
        <taxon>Saccharospirillaceae</taxon>
        <taxon>Reinekea</taxon>
    </lineage>
</organism>
<dbReference type="EMBL" id="JBHRYN010000005">
    <property type="protein sequence ID" value="MFC3700437.1"/>
    <property type="molecule type" value="Genomic_DNA"/>
</dbReference>
<evidence type="ECO:0000313" key="15">
    <source>
        <dbReference type="EMBL" id="MFC3700437.1"/>
    </source>
</evidence>
<feature type="transmembrane region" description="Helical" evidence="13">
    <location>
        <begin position="39"/>
        <end position="59"/>
    </location>
</feature>
<feature type="transmembrane region" description="Helical" evidence="13">
    <location>
        <begin position="150"/>
        <end position="170"/>
    </location>
</feature>
<evidence type="ECO:0000256" key="13">
    <source>
        <dbReference type="RuleBase" id="RU364091"/>
    </source>
</evidence>
<keyword evidence="4 13" id="KW-0813">Transport</keyword>
<gene>
    <name evidence="13 15" type="primary">flhB</name>
    <name evidence="15" type="ORF">ACFOND_02210</name>
</gene>
<keyword evidence="10 13" id="KW-0472">Membrane</keyword>
<keyword evidence="15" id="KW-0969">Cilium</keyword>
<comment type="function">
    <text evidence="12 13">Required for formation of the rod structure in the basal body of the flagellar apparatus. Together with FliI and FliH, may constitute the export apparatus of flagellin.</text>
</comment>
<name>A0ABV7WMX3_9GAMM</name>
<evidence type="ECO:0000256" key="5">
    <source>
        <dbReference type="ARBA" id="ARBA00022475"/>
    </source>
</evidence>
<keyword evidence="8 13" id="KW-0653">Protein transport</keyword>
<evidence type="ECO:0000256" key="2">
    <source>
        <dbReference type="ARBA" id="ARBA00010690"/>
    </source>
</evidence>
<evidence type="ECO:0000256" key="10">
    <source>
        <dbReference type="ARBA" id="ARBA00023136"/>
    </source>
</evidence>
<evidence type="ECO:0000313" key="16">
    <source>
        <dbReference type="Proteomes" id="UP001595710"/>
    </source>
</evidence>
<feature type="transmembrane region" description="Helical" evidence="13">
    <location>
        <begin position="190"/>
        <end position="212"/>
    </location>
</feature>
<feature type="transmembrane region" description="Helical" evidence="13">
    <location>
        <begin position="97"/>
        <end position="118"/>
    </location>
</feature>
<dbReference type="NCBIfam" id="TIGR00328">
    <property type="entry name" value="flhB"/>
    <property type="match status" value="1"/>
</dbReference>
<feature type="region of interest" description="Disordered" evidence="14">
    <location>
        <begin position="358"/>
        <end position="378"/>
    </location>
</feature>
<evidence type="ECO:0000256" key="11">
    <source>
        <dbReference type="ARBA" id="ARBA00023225"/>
    </source>
</evidence>
<keyword evidence="16" id="KW-1185">Reference proteome</keyword>
<dbReference type="PRINTS" id="PR00950">
    <property type="entry name" value="TYPE3IMSPROT"/>
</dbReference>
<dbReference type="PANTHER" id="PTHR30531">
    <property type="entry name" value="FLAGELLAR BIOSYNTHETIC PROTEIN FLHB"/>
    <property type="match status" value="1"/>
</dbReference>
<dbReference type="Gene3D" id="6.10.250.2080">
    <property type="match status" value="1"/>
</dbReference>
<dbReference type="Pfam" id="PF01312">
    <property type="entry name" value="Bac_export_2"/>
    <property type="match status" value="1"/>
</dbReference>
<evidence type="ECO:0000256" key="1">
    <source>
        <dbReference type="ARBA" id="ARBA00004651"/>
    </source>
</evidence>
<evidence type="ECO:0000256" key="7">
    <source>
        <dbReference type="ARBA" id="ARBA00022795"/>
    </source>
</evidence>
<evidence type="ECO:0000256" key="12">
    <source>
        <dbReference type="ARBA" id="ARBA00025078"/>
    </source>
</evidence>
<keyword evidence="11 13" id="KW-1006">Bacterial flagellum protein export</keyword>
<evidence type="ECO:0000256" key="14">
    <source>
        <dbReference type="SAM" id="MobiDB-lite"/>
    </source>
</evidence>
<dbReference type="PANTHER" id="PTHR30531:SF12">
    <property type="entry name" value="FLAGELLAR BIOSYNTHETIC PROTEIN FLHB"/>
    <property type="match status" value="1"/>
</dbReference>
<proteinExistence type="inferred from homology"/>
<evidence type="ECO:0000256" key="4">
    <source>
        <dbReference type="ARBA" id="ARBA00022448"/>
    </source>
</evidence>
<dbReference type="InterPro" id="IPR006136">
    <property type="entry name" value="FlhB"/>
</dbReference>
<keyword evidence="9 13" id="KW-1133">Transmembrane helix</keyword>
<keyword evidence="5 13" id="KW-1003">Cell membrane</keyword>
<keyword evidence="15" id="KW-0966">Cell projection</keyword>